<gene>
    <name evidence="1" type="ORF">SteCoe_29431</name>
</gene>
<comment type="caution">
    <text evidence="1">The sequence shown here is derived from an EMBL/GenBank/DDBJ whole genome shotgun (WGS) entry which is preliminary data.</text>
</comment>
<organism evidence="1 2">
    <name type="scientific">Stentor coeruleus</name>
    <dbReference type="NCBI Taxonomy" id="5963"/>
    <lineage>
        <taxon>Eukaryota</taxon>
        <taxon>Sar</taxon>
        <taxon>Alveolata</taxon>
        <taxon>Ciliophora</taxon>
        <taxon>Postciliodesmatophora</taxon>
        <taxon>Heterotrichea</taxon>
        <taxon>Heterotrichida</taxon>
        <taxon>Stentoridae</taxon>
        <taxon>Stentor</taxon>
    </lineage>
</organism>
<name>A0A1R2B612_9CILI</name>
<keyword evidence="2" id="KW-1185">Reference proteome</keyword>
<evidence type="ECO:0000313" key="1">
    <source>
        <dbReference type="EMBL" id="OMJ72197.1"/>
    </source>
</evidence>
<accession>A0A1R2B612</accession>
<sequence>MSQIISCDFTGCKNKPKKECTCGGRFKLCLDHANTHFITCKSKIIPYEMQENLHIENLELLNRTIEKHRKDIIIKTQSMIEYIQKCSYILISNLKKYAKIVKDNIKDNSPESEIKDFFENIPKLYDNLKLYSRFENNTSMILSFNNHIGFKDVQDYENEIFELKEKINKLENGIAKGHRGHIKRNSNQQIKDFEENFFENQYKFESSKSFAMRFKKDQGEFMDRRIPAGKEGIFNKSHMVGEYNEISKPFVAKVEIAVRAFKYILLSEKILWLNSQYKNLMALQEVEDVRLSKDYKYIFVCNQ</sequence>
<dbReference type="AlphaFoldDB" id="A0A1R2B612"/>
<reference evidence="1 2" key="1">
    <citation type="submission" date="2016-11" db="EMBL/GenBank/DDBJ databases">
        <title>The macronuclear genome of Stentor coeruleus: a giant cell with tiny introns.</title>
        <authorList>
            <person name="Slabodnick M."/>
            <person name="Ruby J.G."/>
            <person name="Reiff S.B."/>
            <person name="Swart E.C."/>
            <person name="Gosai S."/>
            <person name="Prabakaran S."/>
            <person name="Witkowska E."/>
            <person name="Larue G.E."/>
            <person name="Fisher S."/>
            <person name="Freeman R.M."/>
            <person name="Gunawardena J."/>
            <person name="Chu W."/>
            <person name="Stover N.A."/>
            <person name="Gregory B.D."/>
            <person name="Nowacki M."/>
            <person name="Derisi J."/>
            <person name="Roy S.W."/>
            <person name="Marshall W.F."/>
            <person name="Sood P."/>
        </authorList>
    </citation>
    <scope>NUCLEOTIDE SEQUENCE [LARGE SCALE GENOMIC DNA]</scope>
    <source>
        <strain evidence="1">WM001</strain>
    </source>
</reference>
<dbReference type="EMBL" id="MPUH01000922">
    <property type="protein sequence ID" value="OMJ72197.1"/>
    <property type="molecule type" value="Genomic_DNA"/>
</dbReference>
<protein>
    <submittedName>
        <fullName evidence="1">Uncharacterized protein</fullName>
    </submittedName>
</protein>
<proteinExistence type="predicted"/>
<evidence type="ECO:0000313" key="2">
    <source>
        <dbReference type="Proteomes" id="UP000187209"/>
    </source>
</evidence>
<dbReference type="Proteomes" id="UP000187209">
    <property type="component" value="Unassembled WGS sequence"/>
</dbReference>